<reference evidence="5 6" key="1">
    <citation type="submission" date="2022-01" db="EMBL/GenBank/DDBJ databases">
        <title>A chromosome-scale genome assembly of the false clownfish, Amphiprion ocellaris.</title>
        <authorList>
            <person name="Ryu T."/>
        </authorList>
    </citation>
    <scope>NUCLEOTIDE SEQUENCE [LARGE SCALE GENOMIC DNA]</scope>
</reference>
<feature type="region of interest" description="Disordered" evidence="1">
    <location>
        <begin position="235"/>
        <end position="304"/>
    </location>
</feature>
<dbReference type="Pfam" id="PF21669">
    <property type="entry name" value="SHLD2_OB1"/>
    <property type="match status" value="1"/>
</dbReference>
<feature type="region of interest" description="Disordered" evidence="1">
    <location>
        <begin position="385"/>
        <end position="439"/>
    </location>
</feature>
<evidence type="ECO:0000256" key="1">
    <source>
        <dbReference type="SAM" id="MobiDB-lite"/>
    </source>
</evidence>
<feature type="compositionally biased region" description="Polar residues" evidence="1">
    <location>
        <begin position="282"/>
        <end position="291"/>
    </location>
</feature>
<dbReference type="Ensembl" id="ENSAOCT00000041338.1">
    <property type="protein sequence ID" value="ENSAOCP00000034643.1"/>
    <property type="gene ID" value="ENSAOCG00000001713.2"/>
</dbReference>
<feature type="compositionally biased region" description="Low complexity" evidence="1">
    <location>
        <begin position="400"/>
        <end position="411"/>
    </location>
</feature>
<feature type="compositionally biased region" description="Basic and acidic residues" evidence="1">
    <location>
        <begin position="325"/>
        <end position="337"/>
    </location>
</feature>
<dbReference type="GO" id="GO:0010569">
    <property type="term" value="P:regulation of double-strand break repair via homologous recombination"/>
    <property type="evidence" value="ECO:0007669"/>
    <property type="project" value="TreeGrafter"/>
</dbReference>
<feature type="region of interest" description="Disordered" evidence="1">
    <location>
        <begin position="317"/>
        <end position="362"/>
    </location>
</feature>
<sequence length="975" mass="105652">MFNTVQGVSEHFKIFNISGFWISVWKCQLSSKLFFFFFLNSIMSCRGAGAGLTSLAGRPVLAVLSPVALDHLPLPAVSLDGEADAQDVVTRLDDPQDPEDSLPLLLGALPGLQVLHQLVLHDSGTLVEEAFHHGEEVGVIVPVHGLAVAAVPQQGRGRRQRGVRGGGAARGQDVAGSPDSMCDRPKIHVFLGAPPPSSCPASAPEAGMVTEDHPPAGWRHLELTWRDGRLRPAAAELGNEARSSREAERTDRDDVESQSQDDPISAGETKRGQEGGAGKLNLCSNPSSPSTDVEPGSPKEDQCSASVHEYLDSCFPTAQTGLEKPGLEPEQKPKPDLELELEPESGPGPGSDHQPSPAVPPLSIQTHYLTTWTLSQALILRGRHTVQSASSSEKTPPKHSYTPPSVSSSTPELFSPATPSPGASAELFSHPCPSPRTEEGGVVLEATTDGIFCSQESRTVHDSPIKSPRSKRARISEDSTTEAPDSTTTTGLQSPTTLLARCDKAGVRYSILVAVVYPSHLKEVKVKSGPSAGTFVPLASIVVTDQSGVEMKVVLWRRAAFWTLTLSPGDLLLITGLQVHEDRWRGETVLQSTFSSKLLNLGQITASTSPPVSQHVAARSLSSLCGFLREQRPLLASLPRRPPQDLSRLPYATLRSLRVNTLVHALLRVTHTHISSEWRSEAESRSRSAVQLKAMVTVEQPGGQQGALLLWGSAVDWLPRFSRDRATVWDFHVLLVRDGLTSNLPELHSTPWSSVRAVDKTDRRVQDFHRTYHHQKDGSSGDGALELDIDTLLSQKYSGEVELRVQLITFRFQDALPSQNAPQPVLDSSTLLDGIVDVLSGDITYTGCGRCSAELDTDANGIYSPCYPCLPHTAVRRYYRPGVLTVSGRGCSQVCVQVPPVPLQKILEAPPDRLHRSSAPGSEVKLIQVAAERIQTLLRLPRKTFVITIRSHFLCDENSVPISQDFTLLDLQFPS</sequence>
<feature type="region of interest" description="Disordered" evidence="1">
    <location>
        <begin position="455"/>
        <end position="493"/>
    </location>
</feature>
<feature type="region of interest" description="Disordered" evidence="1">
    <location>
        <begin position="195"/>
        <end position="215"/>
    </location>
</feature>
<dbReference type="Pfam" id="PF22779">
    <property type="entry name" value="OB_SHLD2_2nd"/>
    <property type="match status" value="1"/>
</dbReference>
<evidence type="ECO:0008006" key="7">
    <source>
        <dbReference type="Google" id="ProtNLM"/>
    </source>
</evidence>
<dbReference type="InterPro" id="IPR031589">
    <property type="entry name" value="SHLD2_C"/>
</dbReference>
<accession>A0AAQ5X029</accession>
<protein>
    <recommendedName>
        <fullName evidence="7">Shieldin complex subunit 2 C-terminal domain-containing protein</fullName>
    </recommendedName>
</protein>
<proteinExistence type="predicted"/>
<feature type="compositionally biased region" description="Polar residues" evidence="1">
    <location>
        <begin position="385"/>
        <end position="394"/>
    </location>
</feature>
<dbReference type="InterPro" id="IPR012340">
    <property type="entry name" value="NA-bd_OB-fold"/>
</dbReference>
<dbReference type="Proteomes" id="UP001501940">
    <property type="component" value="Chromosome 16"/>
</dbReference>
<organism evidence="5 6">
    <name type="scientific">Amphiprion ocellaris</name>
    <name type="common">Clown anemonefish</name>
    <dbReference type="NCBI Taxonomy" id="80972"/>
    <lineage>
        <taxon>Eukaryota</taxon>
        <taxon>Metazoa</taxon>
        <taxon>Chordata</taxon>
        <taxon>Craniata</taxon>
        <taxon>Vertebrata</taxon>
        <taxon>Euteleostomi</taxon>
        <taxon>Actinopterygii</taxon>
        <taxon>Neopterygii</taxon>
        <taxon>Teleostei</taxon>
        <taxon>Neoteleostei</taxon>
        <taxon>Acanthomorphata</taxon>
        <taxon>Ovalentaria</taxon>
        <taxon>Pomacentridae</taxon>
        <taxon>Amphiprion</taxon>
    </lineage>
</organism>
<dbReference type="GeneTree" id="ENSGT00390000003133"/>
<keyword evidence="6" id="KW-1185">Reference proteome</keyword>
<reference evidence="5" key="3">
    <citation type="submission" date="2025-09" db="UniProtKB">
        <authorList>
            <consortium name="Ensembl"/>
        </authorList>
    </citation>
    <scope>IDENTIFICATION</scope>
</reference>
<dbReference type="Pfam" id="PF15793">
    <property type="entry name" value="SHLD2_C"/>
    <property type="match status" value="1"/>
</dbReference>
<dbReference type="PANTHER" id="PTHR14495:SF2">
    <property type="entry name" value="SHIELDIN COMPLEX SUBUNIT 2"/>
    <property type="match status" value="1"/>
</dbReference>
<dbReference type="PANTHER" id="PTHR14495">
    <property type="entry name" value="SHIELDIN COMPLEX SUBUNIT 2"/>
    <property type="match status" value="1"/>
</dbReference>
<dbReference type="Gene3D" id="2.40.50.140">
    <property type="entry name" value="Nucleic acid-binding proteins"/>
    <property type="match status" value="1"/>
</dbReference>
<feature type="compositionally biased region" description="Low complexity" evidence="1">
    <location>
        <begin position="481"/>
        <end position="493"/>
    </location>
</feature>
<reference evidence="5" key="2">
    <citation type="submission" date="2025-08" db="UniProtKB">
        <authorList>
            <consortium name="Ensembl"/>
        </authorList>
    </citation>
    <scope>IDENTIFICATION</scope>
</reference>
<evidence type="ECO:0000313" key="6">
    <source>
        <dbReference type="Proteomes" id="UP001501940"/>
    </source>
</evidence>
<evidence type="ECO:0000259" key="4">
    <source>
        <dbReference type="Pfam" id="PF22779"/>
    </source>
</evidence>
<dbReference type="GO" id="GO:0035861">
    <property type="term" value="C:site of double-strand break"/>
    <property type="evidence" value="ECO:0007669"/>
    <property type="project" value="TreeGrafter"/>
</dbReference>
<evidence type="ECO:0000259" key="2">
    <source>
        <dbReference type="Pfam" id="PF15793"/>
    </source>
</evidence>
<dbReference type="GO" id="GO:0005634">
    <property type="term" value="C:nucleus"/>
    <property type="evidence" value="ECO:0007669"/>
    <property type="project" value="TreeGrafter"/>
</dbReference>
<feature type="domain" description="Shieldin complex subunit 2 C-terminal" evidence="2">
    <location>
        <begin position="805"/>
        <end position="972"/>
    </location>
</feature>
<dbReference type="InterPro" id="IPR053944">
    <property type="entry name" value="SHLD2_OB2"/>
</dbReference>
<dbReference type="AlphaFoldDB" id="A0AAQ5X029"/>
<feature type="domain" description="Shieldin complex subunit 2 second OB fold" evidence="4">
    <location>
        <begin position="658"/>
        <end position="742"/>
    </location>
</feature>
<dbReference type="InterPro" id="IPR029715">
    <property type="entry name" value="FAM35A"/>
</dbReference>
<feature type="region of interest" description="Disordered" evidence="1">
    <location>
        <begin position="152"/>
        <end position="181"/>
    </location>
</feature>
<dbReference type="InterPro" id="IPR049507">
    <property type="entry name" value="SHLD2_OB1"/>
</dbReference>
<evidence type="ECO:0000259" key="3">
    <source>
        <dbReference type="Pfam" id="PF21669"/>
    </source>
</evidence>
<evidence type="ECO:0000313" key="5">
    <source>
        <dbReference type="Ensembl" id="ENSAOCP00000034643.1"/>
    </source>
</evidence>
<name>A0AAQ5X029_AMPOC</name>
<feature type="domain" description="Shieldin complex subunit 2 first OB fold" evidence="3">
    <location>
        <begin position="491"/>
        <end position="625"/>
    </location>
</feature>
<feature type="compositionally biased region" description="Basic and acidic residues" evidence="1">
    <location>
        <begin position="242"/>
        <end position="252"/>
    </location>
</feature>